<dbReference type="EMBL" id="CP121472">
    <property type="protein sequence ID" value="WPL17701.1"/>
    <property type="molecule type" value="Genomic_DNA"/>
</dbReference>
<sequence length="298" mass="33875">MTLFDRLVDEALRQQSDLAPLRTVVEKELLHHDILREMAEAGLLQALTFIGGTCLRACYGSNRLSEDLDFTGGTEFNRAALASLGDVLVERLQAKYGLSVRVSEPVRDSGKVATWKMRVMTRPGRHDLPAQRINIDICAIPSHDRRPMLLRNPYGVDMGTSGLILQAESRDEILADKLIAFVLRPNRIKHRDLWDIGWLVQQGTELPLSLIPVKIKDHQRTTPDFLARLTERRRQLLEDPEIQAGFVREMARFLPQGMISKTLMQKAFWTWLTELIADMCKKTEAALDASETTRSFPM</sequence>
<dbReference type="Pfam" id="PF08843">
    <property type="entry name" value="AbiEii"/>
    <property type="match status" value="1"/>
</dbReference>
<keyword evidence="2" id="KW-1185">Reference proteome</keyword>
<reference evidence="1 2" key="1">
    <citation type="journal article" date="2023" name="Microorganisms">
        <title>Thiorhodovibrio frisius and Trv. litoralis spp. nov., Two Novel Members from a Clade of Fastidious Purple Sulfur Bacteria That Exhibit Unique Red-Shifted Light-Harvesting Capabilities.</title>
        <authorList>
            <person name="Methner A."/>
            <person name="Kuzyk S.B."/>
            <person name="Petersen J."/>
            <person name="Bauer S."/>
            <person name="Brinkmann H."/>
            <person name="Sichau K."/>
            <person name="Wanner G."/>
            <person name="Wolf J."/>
            <person name="Neumann-Schaal M."/>
            <person name="Henke P."/>
            <person name="Tank M."/>
            <person name="Sproer C."/>
            <person name="Bunk B."/>
            <person name="Overmann J."/>
        </authorList>
    </citation>
    <scope>NUCLEOTIDE SEQUENCE [LARGE SCALE GENOMIC DNA]</scope>
    <source>
        <strain evidence="1 2">DSM 6702</strain>
    </source>
</reference>
<dbReference type="Gene3D" id="3.10.450.620">
    <property type="entry name" value="JHP933, nucleotidyltransferase-like core domain"/>
    <property type="match status" value="1"/>
</dbReference>
<accession>A0ABZ0SC74</accession>
<evidence type="ECO:0000313" key="2">
    <source>
        <dbReference type="Proteomes" id="UP001432180"/>
    </source>
</evidence>
<protein>
    <recommendedName>
        <fullName evidence="3">Nucleotidyl transferase AbiEii/AbiGii toxin family protein</fullName>
    </recommendedName>
</protein>
<name>A0ABZ0SC74_9GAMM</name>
<evidence type="ECO:0008006" key="3">
    <source>
        <dbReference type="Google" id="ProtNLM"/>
    </source>
</evidence>
<dbReference type="Proteomes" id="UP001432180">
    <property type="component" value="Chromosome"/>
</dbReference>
<gene>
    <name evidence="1" type="ORF">Thiowin_02740</name>
</gene>
<proteinExistence type="predicted"/>
<dbReference type="InterPro" id="IPR014942">
    <property type="entry name" value="AbiEii"/>
</dbReference>
<organism evidence="1 2">
    <name type="scientific">Thiorhodovibrio winogradskyi</name>
    <dbReference type="NCBI Taxonomy" id="77007"/>
    <lineage>
        <taxon>Bacteria</taxon>
        <taxon>Pseudomonadati</taxon>
        <taxon>Pseudomonadota</taxon>
        <taxon>Gammaproteobacteria</taxon>
        <taxon>Chromatiales</taxon>
        <taxon>Chromatiaceae</taxon>
        <taxon>Thiorhodovibrio</taxon>
    </lineage>
</organism>
<evidence type="ECO:0000313" key="1">
    <source>
        <dbReference type="EMBL" id="WPL17701.1"/>
    </source>
</evidence>